<proteinExistence type="predicted"/>
<reference evidence="3 4" key="1">
    <citation type="submission" date="2020-08" db="EMBL/GenBank/DDBJ databases">
        <title>Genomic Encyclopedia of Type Strains, Phase IV (KMG-IV): sequencing the most valuable type-strain genomes for metagenomic binning, comparative biology and taxonomic classification.</title>
        <authorList>
            <person name="Goeker M."/>
        </authorList>
    </citation>
    <scope>NUCLEOTIDE SEQUENCE [LARGE SCALE GENOMIC DNA]</scope>
    <source>
        <strain evidence="3 4">DSM 10633</strain>
    </source>
</reference>
<dbReference type="AlphaFoldDB" id="A0A840PQB3"/>
<keyword evidence="4" id="KW-1185">Reference proteome</keyword>
<accession>A0A840PQB3</accession>
<dbReference type="PROSITE" id="PS50943">
    <property type="entry name" value="HTH_CROC1"/>
    <property type="match status" value="1"/>
</dbReference>
<evidence type="ECO:0000313" key="3">
    <source>
        <dbReference type="EMBL" id="MBB5148213.1"/>
    </source>
</evidence>
<feature type="transmembrane region" description="Helical" evidence="1">
    <location>
        <begin position="77"/>
        <end position="94"/>
    </location>
</feature>
<dbReference type="InterPro" id="IPR010982">
    <property type="entry name" value="Lambda_DNA-bd_dom_sf"/>
</dbReference>
<gene>
    <name evidence="3" type="ORF">HNR36_000598</name>
</gene>
<dbReference type="EMBL" id="JACHGZ010000004">
    <property type="protein sequence ID" value="MBB5148213.1"/>
    <property type="molecule type" value="Genomic_DNA"/>
</dbReference>
<evidence type="ECO:0000259" key="2">
    <source>
        <dbReference type="PROSITE" id="PS50943"/>
    </source>
</evidence>
<keyword evidence="1" id="KW-1133">Transmembrane helix</keyword>
<comment type="caution">
    <text evidence="3">The sequence shown here is derived from an EMBL/GenBank/DDBJ whole genome shotgun (WGS) entry which is preliminary data.</text>
</comment>
<dbReference type="Pfam" id="PF01381">
    <property type="entry name" value="HTH_3"/>
    <property type="match status" value="1"/>
</dbReference>
<dbReference type="SMART" id="SM00530">
    <property type="entry name" value="HTH_XRE"/>
    <property type="match status" value="1"/>
</dbReference>
<dbReference type="RefSeq" id="WP_168412052.1">
    <property type="nucleotide sequence ID" value="NZ_JAAXPW010000006.1"/>
</dbReference>
<name>A0A840PQB3_URETH</name>
<evidence type="ECO:0000256" key="1">
    <source>
        <dbReference type="SAM" id="Phobius"/>
    </source>
</evidence>
<evidence type="ECO:0000313" key="4">
    <source>
        <dbReference type="Proteomes" id="UP000557217"/>
    </source>
</evidence>
<dbReference type="Gene3D" id="1.10.260.40">
    <property type="entry name" value="lambda repressor-like DNA-binding domains"/>
    <property type="match status" value="1"/>
</dbReference>
<dbReference type="CDD" id="cd00093">
    <property type="entry name" value="HTH_XRE"/>
    <property type="match status" value="1"/>
</dbReference>
<feature type="domain" description="HTH cro/C1-type" evidence="2">
    <location>
        <begin position="11"/>
        <end position="65"/>
    </location>
</feature>
<dbReference type="Proteomes" id="UP000557217">
    <property type="component" value="Unassembled WGS sequence"/>
</dbReference>
<keyword evidence="1" id="KW-0812">Transmembrane</keyword>
<dbReference type="InterPro" id="IPR001387">
    <property type="entry name" value="Cro/C1-type_HTH"/>
</dbReference>
<dbReference type="GO" id="GO:0003677">
    <property type="term" value="F:DNA binding"/>
    <property type="evidence" value="ECO:0007669"/>
    <property type="project" value="InterPro"/>
</dbReference>
<dbReference type="SUPFAM" id="SSF47413">
    <property type="entry name" value="lambda repressor-like DNA-binding domains"/>
    <property type="match status" value="1"/>
</dbReference>
<keyword evidence="1" id="KW-0472">Membrane</keyword>
<organism evidence="3 4">
    <name type="scientific">Ureibacillus thermosphaericus</name>
    <dbReference type="NCBI Taxonomy" id="51173"/>
    <lineage>
        <taxon>Bacteria</taxon>
        <taxon>Bacillati</taxon>
        <taxon>Bacillota</taxon>
        <taxon>Bacilli</taxon>
        <taxon>Bacillales</taxon>
        <taxon>Caryophanaceae</taxon>
        <taxon>Ureibacillus</taxon>
    </lineage>
</organism>
<protein>
    <submittedName>
        <fullName evidence="3">Transcriptional regulator with XRE-family HTH domain</fullName>
    </submittedName>
</protein>
<sequence length="95" mass="10948">MQITQEYHKLLRQFRKKARMTQEEIAYELNMTQSTVSKLESGKHIVDIQTFMNWVRVTNCEAQAAVMMFGADVLNNALTLLQMIPAFIGGVLLWI</sequence>